<reference evidence="1" key="1">
    <citation type="submission" date="2018-05" db="EMBL/GenBank/DDBJ databases">
        <authorList>
            <person name="Lanie J.A."/>
            <person name="Ng W.-L."/>
            <person name="Kazmierczak K.M."/>
            <person name="Andrzejewski T.M."/>
            <person name="Davidsen T.M."/>
            <person name="Wayne K.J."/>
            <person name="Tettelin H."/>
            <person name="Glass J.I."/>
            <person name="Rusch D."/>
            <person name="Podicherti R."/>
            <person name="Tsui H.-C.T."/>
            <person name="Winkler M.E."/>
        </authorList>
    </citation>
    <scope>NUCLEOTIDE SEQUENCE</scope>
</reference>
<sequence length="46" mass="5824">MPYKDYEKQKEWSKILDATPKRKEEERERHLLRAYNLTLNQWDQML</sequence>
<feature type="non-terminal residue" evidence="1">
    <location>
        <position position="46"/>
    </location>
</feature>
<protein>
    <submittedName>
        <fullName evidence="1">Uncharacterized protein</fullName>
    </submittedName>
</protein>
<organism evidence="1">
    <name type="scientific">marine metagenome</name>
    <dbReference type="NCBI Taxonomy" id="408172"/>
    <lineage>
        <taxon>unclassified sequences</taxon>
        <taxon>metagenomes</taxon>
        <taxon>ecological metagenomes</taxon>
    </lineage>
</organism>
<gene>
    <name evidence="1" type="ORF">METZ01_LOCUS92359</name>
</gene>
<dbReference type="AlphaFoldDB" id="A0A381VGN2"/>
<name>A0A381VGN2_9ZZZZ</name>
<dbReference type="EMBL" id="UINC01008788">
    <property type="protein sequence ID" value="SVA39505.1"/>
    <property type="molecule type" value="Genomic_DNA"/>
</dbReference>
<evidence type="ECO:0000313" key="1">
    <source>
        <dbReference type="EMBL" id="SVA39505.1"/>
    </source>
</evidence>
<proteinExistence type="predicted"/>
<accession>A0A381VGN2</accession>